<gene>
    <name evidence="2" type="ORF">CQW23_31631</name>
</gene>
<organism evidence="2 3">
    <name type="scientific">Capsicum baccatum</name>
    <name type="common">Peruvian pepper</name>
    <dbReference type="NCBI Taxonomy" id="33114"/>
    <lineage>
        <taxon>Eukaryota</taxon>
        <taxon>Viridiplantae</taxon>
        <taxon>Streptophyta</taxon>
        <taxon>Embryophyta</taxon>
        <taxon>Tracheophyta</taxon>
        <taxon>Spermatophyta</taxon>
        <taxon>Magnoliopsida</taxon>
        <taxon>eudicotyledons</taxon>
        <taxon>Gunneridae</taxon>
        <taxon>Pentapetalae</taxon>
        <taxon>asterids</taxon>
        <taxon>lamiids</taxon>
        <taxon>Solanales</taxon>
        <taxon>Solanaceae</taxon>
        <taxon>Solanoideae</taxon>
        <taxon>Capsiceae</taxon>
        <taxon>Capsicum</taxon>
    </lineage>
</organism>
<keyword evidence="1" id="KW-0547">Nucleotide-binding</keyword>
<feature type="binding site" evidence="1">
    <location>
        <position position="52"/>
    </location>
    <ligand>
        <name>ATP</name>
        <dbReference type="ChEBI" id="CHEBI:30616"/>
    </ligand>
</feature>
<reference evidence="2 3" key="1">
    <citation type="journal article" date="2017" name="Genome Biol.">
        <title>New reference genome sequences of hot pepper reveal the massive evolution of plant disease-resistance genes by retroduplication.</title>
        <authorList>
            <person name="Kim S."/>
            <person name="Park J."/>
            <person name="Yeom S.I."/>
            <person name="Kim Y.M."/>
            <person name="Seo E."/>
            <person name="Kim K.T."/>
            <person name="Kim M.S."/>
            <person name="Lee J.M."/>
            <person name="Cheong K."/>
            <person name="Shin H.S."/>
            <person name="Kim S.B."/>
            <person name="Han K."/>
            <person name="Lee J."/>
            <person name="Park M."/>
            <person name="Lee H.A."/>
            <person name="Lee H.Y."/>
            <person name="Lee Y."/>
            <person name="Oh S."/>
            <person name="Lee J.H."/>
            <person name="Choi E."/>
            <person name="Choi E."/>
            <person name="Lee S.E."/>
            <person name="Jeon J."/>
            <person name="Kim H."/>
            <person name="Choi G."/>
            <person name="Song H."/>
            <person name="Lee J."/>
            <person name="Lee S.C."/>
            <person name="Kwon J.K."/>
            <person name="Lee H.Y."/>
            <person name="Koo N."/>
            <person name="Hong Y."/>
            <person name="Kim R.W."/>
            <person name="Kang W.H."/>
            <person name="Huh J.H."/>
            <person name="Kang B.C."/>
            <person name="Yang T.J."/>
            <person name="Lee Y.H."/>
            <person name="Bennetzen J.L."/>
            <person name="Choi D."/>
        </authorList>
    </citation>
    <scope>NUCLEOTIDE SEQUENCE [LARGE SCALE GENOMIC DNA]</scope>
    <source>
        <strain evidence="3">cv. PBC81</strain>
    </source>
</reference>
<dbReference type="AlphaFoldDB" id="A0A2G2V711"/>
<dbReference type="Gene3D" id="3.30.200.20">
    <property type="entry name" value="Phosphorylase Kinase, domain 1"/>
    <property type="match status" value="1"/>
</dbReference>
<dbReference type="InterPro" id="IPR017441">
    <property type="entry name" value="Protein_kinase_ATP_BS"/>
</dbReference>
<reference evidence="3" key="2">
    <citation type="journal article" date="2017" name="J. Anim. Genet.">
        <title>Multiple reference genome sequences of hot pepper reveal the massive evolution of plant disease resistance genes by retroduplication.</title>
        <authorList>
            <person name="Kim S."/>
            <person name="Park J."/>
            <person name="Yeom S.-I."/>
            <person name="Kim Y.-M."/>
            <person name="Seo E."/>
            <person name="Kim K.-T."/>
            <person name="Kim M.-S."/>
            <person name="Lee J.M."/>
            <person name="Cheong K."/>
            <person name="Shin H.-S."/>
            <person name="Kim S.-B."/>
            <person name="Han K."/>
            <person name="Lee J."/>
            <person name="Park M."/>
            <person name="Lee H.-A."/>
            <person name="Lee H.-Y."/>
            <person name="Lee Y."/>
            <person name="Oh S."/>
            <person name="Lee J.H."/>
            <person name="Choi E."/>
            <person name="Choi E."/>
            <person name="Lee S.E."/>
            <person name="Jeon J."/>
            <person name="Kim H."/>
            <person name="Choi G."/>
            <person name="Song H."/>
            <person name="Lee J."/>
            <person name="Lee S.-C."/>
            <person name="Kwon J.-K."/>
            <person name="Lee H.-Y."/>
            <person name="Koo N."/>
            <person name="Hong Y."/>
            <person name="Kim R.W."/>
            <person name="Kang W.-H."/>
            <person name="Huh J.H."/>
            <person name="Kang B.-C."/>
            <person name="Yang T.-J."/>
            <person name="Lee Y.-H."/>
            <person name="Bennetzen J.L."/>
            <person name="Choi D."/>
        </authorList>
    </citation>
    <scope>NUCLEOTIDE SEQUENCE [LARGE SCALE GENOMIC DNA]</scope>
    <source>
        <strain evidence="3">cv. PBC81</strain>
    </source>
</reference>
<proteinExistence type="predicted"/>
<accession>A0A2G2V711</accession>
<name>A0A2G2V711_CAPBA</name>
<evidence type="ECO:0000313" key="2">
    <source>
        <dbReference type="EMBL" id="PHT28770.1"/>
    </source>
</evidence>
<protein>
    <recommendedName>
        <fullName evidence="4">Protein kinase domain-containing protein</fullName>
    </recommendedName>
</protein>
<keyword evidence="1" id="KW-0067">ATP-binding</keyword>
<dbReference type="OrthoDB" id="25592at2759"/>
<dbReference type="InterPro" id="IPR011009">
    <property type="entry name" value="Kinase-like_dom_sf"/>
</dbReference>
<keyword evidence="3" id="KW-1185">Reference proteome</keyword>
<sequence length="92" mass="10188">MEIKKEGEKLGDGVAWYRGAMVGKGSFGCVYLATLKNPRLNYSYFRAVMAVKSAEVSVSGSIQKEREVLGSIGVNGKYRDTTFEEKTVLEKE</sequence>
<evidence type="ECO:0000313" key="3">
    <source>
        <dbReference type="Proteomes" id="UP000224567"/>
    </source>
</evidence>
<dbReference type="SUPFAM" id="SSF56112">
    <property type="entry name" value="Protein kinase-like (PK-like)"/>
    <property type="match status" value="1"/>
</dbReference>
<dbReference type="EMBL" id="MLFT02000185">
    <property type="protein sequence ID" value="PHT28770.1"/>
    <property type="molecule type" value="Genomic_DNA"/>
</dbReference>
<dbReference type="GO" id="GO:0005524">
    <property type="term" value="F:ATP binding"/>
    <property type="evidence" value="ECO:0007669"/>
    <property type="project" value="UniProtKB-UniRule"/>
</dbReference>
<dbReference type="Proteomes" id="UP000224567">
    <property type="component" value="Unassembled WGS sequence"/>
</dbReference>
<evidence type="ECO:0008006" key="4">
    <source>
        <dbReference type="Google" id="ProtNLM"/>
    </source>
</evidence>
<dbReference type="PROSITE" id="PS00107">
    <property type="entry name" value="PROTEIN_KINASE_ATP"/>
    <property type="match status" value="1"/>
</dbReference>
<evidence type="ECO:0000256" key="1">
    <source>
        <dbReference type="PROSITE-ProRule" id="PRU10141"/>
    </source>
</evidence>
<dbReference type="STRING" id="33114.A0A2G2V711"/>
<comment type="caution">
    <text evidence="2">The sequence shown here is derived from an EMBL/GenBank/DDBJ whole genome shotgun (WGS) entry which is preliminary data.</text>
</comment>